<protein>
    <submittedName>
        <fullName evidence="2">Uncharacterized protein</fullName>
    </submittedName>
</protein>
<organism evidence="2 3">
    <name type="scientific">Streptomyces lividans 1326</name>
    <dbReference type="NCBI Taxonomy" id="1200984"/>
    <lineage>
        <taxon>Bacteria</taxon>
        <taxon>Bacillati</taxon>
        <taxon>Actinomycetota</taxon>
        <taxon>Actinomycetes</taxon>
        <taxon>Kitasatosporales</taxon>
        <taxon>Streptomycetaceae</taxon>
        <taxon>Streptomyces</taxon>
    </lineage>
</organism>
<dbReference type="EMBL" id="CM001889">
    <property type="protein sequence ID" value="EOY47926.1"/>
    <property type="molecule type" value="Genomic_DNA"/>
</dbReference>
<dbReference type="Gene3D" id="3.40.960.10">
    <property type="entry name" value="VSR Endonuclease"/>
    <property type="match status" value="1"/>
</dbReference>
<feature type="compositionally biased region" description="Basic residues" evidence="1">
    <location>
        <begin position="21"/>
        <end position="31"/>
    </location>
</feature>
<evidence type="ECO:0000313" key="3">
    <source>
        <dbReference type="Proteomes" id="UP000014062"/>
    </source>
</evidence>
<sequence length="61" mass="6892">MSARMSRHDSRDAAPGIAMRRPPHAPGKRHRVNVRVPSMAHRTIEIVFPRAKVAIFLDGCY</sequence>
<dbReference type="Proteomes" id="UP000014062">
    <property type="component" value="Chromosome"/>
</dbReference>
<reference evidence="3" key="1">
    <citation type="journal article" date="2013" name="Genome Biol. Evol.">
        <title>The genome sequence of Streptomyces lividans 66 reveals a novel tRNA-dependent peptide biosynthetic system within a metal-related genomic island.</title>
        <authorList>
            <person name="Cruz-Morales P."/>
            <person name="Vijgenboom E."/>
            <person name="Iruegas-Bocardo F."/>
            <person name="Girard G."/>
            <person name="Yanez-Guerra L.A."/>
            <person name="Ramos-Aboites H.E."/>
            <person name="Pernodet J.L."/>
            <person name="Anne J."/>
            <person name="van Wezel G.P."/>
            <person name="Barona-Gomez F."/>
        </authorList>
    </citation>
    <scope>NUCLEOTIDE SEQUENCE [LARGE SCALE GENOMIC DNA]</scope>
    <source>
        <strain evidence="3">1326</strain>
    </source>
</reference>
<evidence type="ECO:0000256" key="1">
    <source>
        <dbReference type="SAM" id="MobiDB-lite"/>
    </source>
</evidence>
<name>A0A7U9DPU3_STRLI</name>
<gene>
    <name evidence="2" type="ORF">SLI_3213</name>
</gene>
<dbReference type="AlphaFoldDB" id="A0A7U9DPU3"/>
<evidence type="ECO:0000313" key="2">
    <source>
        <dbReference type="EMBL" id="EOY47926.1"/>
    </source>
</evidence>
<accession>A0A7U9DPU3</accession>
<proteinExistence type="predicted"/>
<feature type="compositionally biased region" description="Basic and acidic residues" evidence="1">
    <location>
        <begin position="1"/>
        <end position="12"/>
    </location>
</feature>
<feature type="region of interest" description="Disordered" evidence="1">
    <location>
        <begin position="1"/>
        <end position="31"/>
    </location>
</feature>